<protein>
    <submittedName>
        <fullName evidence="1">Uncharacterized protein</fullName>
    </submittedName>
</protein>
<organism evidence="1 2">
    <name type="scientific">Amycolatopsis roodepoortensis</name>
    <dbReference type="NCBI Taxonomy" id="700274"/>
    <lineage>
        <taxon>Bacteria</taxon>
        <taxon>Bacillati</taxon>
        <taxon>Actinomycetota</taxon>
        <taxon>Actinomycetes</taxon>
        <taxon>Pseudonocardiales</taxon>
        <taxon>Pseudonocardiaceae</taxon>
        <taxon>Amycolatopsis</taxon>
    </lineage>
</organism>
<dbReference type="RefSeq" id="WP_264082840.1">
    <property type="nucleotide sequence ID" value="NZ_JADBEJ010000003.1"/>
</dbReference>
<gene>
    <name evidence="1" type="ORF">H4W30_002080</name>
</gene>
<evidence type="ECO:0000313" key="1">
    <source>
        <dbReference type="EMBL" id="MBE1575033.1"/>
    </source>
</evidence>
<proteinExistence type="predicted"/>
<accession>A0ABR9L2S2</accession>
<dbReference type="Proteomes" id="UP000656548">
    <property type="component" value="Unassembled WGS sequence"/>
</dbReference>
<comment type="caution">
    <text evidence="1">The sequence shown here is derived from an EMBL/GenBank/DDBJ whole genome shotgun (WGS) entry which is preliminary data.</text>
</comment>
<keyword evidence="2" id="KW-1185">Reference proteome</keyword>
<dbReference type="EMBL" id="JADBEJ010000003">
    <property type="protein sequence ID" value="MBE1575033.1"/>
    <property type="molecule type" value="Genomic_DNA"/>
</dbReference>
<sequence>MNPNDVDELRELLHPLVLDVESVPYPPITADTLARRKEARTR</sequence>
<evidence type="ECO:0000313" key="2">
    <source>
        <dbReference type="Proteomes" id="UP000656548"/>
    </source>
</evidence>
<name>A0ABR9L2S2_9PSEU</name>
<reference evidence="1 2" key="1">
    <citation type="submission" date="2020-10" db="EMBL/GenBank/DDBJ databases">
        <title>Sequencing the genomes of 1000 actinobacteria strains.</title>
        <authorList>
            <person name="Klenk H.-P."/>
        </authorList>
    </citation>
    <scope>NUCLEOTIDE SEQUENCE [LARGE SCALE GENOMIC DNA]</scope>
    <source>
        <strain evidence="1 2">DSM 46661</strain>
    </source>
</reference>